<proteinExistence type="predicted"/>
<feature type="domain" description="Copper amine oxidase-like N-terminal" evidence="1">
    <location>
        <begin position="2"/>
        <end position="47"/>
    </location>
</feature>
<dbReference type="Gene3D" id="3.30.457.10">
    <property type="entry name" value="Copper amine oxidase-like, N-terminal domain"/>
    <property type="match status" value="1"/>
</dbReference>
<dbReference type="InterPro" id="IPR012854">
    <property type="entry name" value="Cu_amine_oxidase-like_N"/>
</dbReference>
<gene>
    <name evidence="2" type="ORF">SDC9_122868</name>
</gene>
<dbReference type="Pfam" id="PF07833">
    <property type="entry name" value="Cu_amine_oxidN1"/>
    <property type="match status" value="1"/>
</dbReference>
<accession>A0A645CFZ7</accession>
<comment type="caution">
    <text evidence="2">The sequence shown here is derived from an EMBL/GenBank/DDBJ whole genome shotgun (WGS) entry which is preliminary data.</text>
</comment>
<organism evidence="2">
    <name type="scientific">bioreactor metagenome</name>
    <dbReference type="NCBI Taxonomy" id="1076179"/>
    <lineage>
        <taxon>unclassified sequences</taxon>
        <taxon>metagenomes</taxon>
        <taxon>ecological metagenomes</taxon>
    </lineage>
</organism>
<dbReference type="InterPro" id="IPR036582">
    <property type="entry name" value="Mao_N_sf"/>
</dbReference>
<dbReference type="SUPFAM" id="SSF55383">
    <property type="entry name" value="Copper amine oxidase, domain N"/>
    <property type="match status" value="1"/>
</dbReference>
<evidence type="ECO:0000313" key="2">
    <source>
        <dbReference type="EMBL" id="MPM75874.1"/>
    </source>
</evidence>
<dbReference type="EMBL" id="VSSQ01026923">
    <property type="protein sequence ID" value="MPM75874.1"/>
    <property type="molecule type" value="Genomic_DNA"/>
</dbReference>
<protein>
    <recommendedName>
        <fullName evidence="1">Copper amine oxidase-like N-terminal domain-containing protein</fullName>
    </recommendedName>
</protein>
<evidence type="ECO:0000259" key="1">
    <source>
        <dbReference type="Pfam" id="PF07833"/>
    </source>
</evidence>
<dbReference type="AlphaFoldDB" id="A0A645CFZ7"/>
<reference evidence="2" key="1">
    <citation type="submission" date="2019-08" db="EMBL/GenBank/DDBJ databases">
        <authorList>
            <person name="Kucharzyk K."/>
            <person name="Murdoch R.W."/>
            <person name="Higgins S."/>
            <person name="Loffler F."/>
        </authorList>
    </citation>
    <scope>NUCLEOTIDE SEQUENCE</scope>
</reference>
<name>A0A645CFZ7_9ZZZZ</name>
<sequence length="49" mass="5457">MLNGITQTIETPPVIINNRTMVPLRMVAEFLGMGVDWDGENRLVTITAK</sequence>